<name>A0A437JCU7_9SPHN</name>
<evidence type="ECO:0000256" key="2">
    <source>
        <dbReference type="ARBA" id="ARBA00022737"/>
    </source>
</evidence>
<dbReference type="FunFam" id="3.40.250.10:FF:000001">
    <property type="entry name" value="Sulfurtransferase"/>
    <property type="match status" value="1"/>
</dbReference>
<dbReference type="AlphaFoldDB" id="A0A437JCU7"/>
<evidence type="ECO:0000259" key="4">
    <source>
        <dbReference type="PROSITE" id="PS50206"/>
    </source>
</evidence>
<comment type="caution">
    <text evidence="5">The sequence shown here is derived from an EMBL/GenBank/DDBJ whole genome shotgun (WGS) entry which is preliminary data.</text>
</comment>
<keyword evidence="1 3" id="KW-0808">Transferase</keyword>
<evidence type="ECO:0000256" key="1">
    <source>
        <dbReference type="ARBA" id="ARBA00022679"/>
    </source>
</evidence>
<dbReference type="OrthoDB" id="9781034at2"/>
<dbReference type="InterPro" id="IPR001763">
    <property type="entry name" value="Rhodanese-like_dom"/>
</dbReference>
<keyword evidence="6" id="KW-1185">Reference proteome</keyword>
<sequence>MDLLVSTQWLASELGASDLRVVDATLFLPGSDRDPQAEYDAGHIPGAFFLNLPALADSNDPRPGMVPPAEKFASRMAALGLGDGSRIVIYDNSPLRTSARAWWMFHLFGAHNVAILDGGMGKWLAEKRPLECGKPKTRHRHFTVWKDEGMIVTKADVLANIASKAAQVVDARSMSRFTGEDPEPRAGMASGHIPGSVCLPFSRLFNADGTWKRGHELRGLFHEAGIDLTRPLIVSCGSGVTAADVLFAAHLLGKTDVMLYDGSWSEWGADPATPKAVGPA</sequence>
<dbReference type="EMBL" id="RZUL01000001">
    <property type="protein sequence ID" value="RVT43583.1"/>
    <property type="molecule type" value="Genomic_DNA"/>
</dbReference>
<dbReference type="InterPro" id="IPR045078">
    <property type="entry name" value="TST/MPST-like"/>
</dbReference>
<reference evidence="5 6" key="1">
    <citation type="submission" date="2019-01" db="EMBL/GenBank/DDBJ databases">
        <authorList>
            <person name="Chen W.-M."/>
        </authorList>
    </citation>
    <scope>NUCLEOTIDE SEQUENCE [LARGE SCALE GENOMIC DNA]</scope>
    <source>
        <strain evidence="5 6">TLA-22</strain>
    </source>
</reference>
<dbReference type="Proteomes" id="UP000282977">
    <property type="component" value="Unassembled WGS sequence"/>
</dbReference>
<dbReference type="Gene3D" id="3.40.250.10">
    <property type="entry name" value="Rhodanese-like domain"/>
    <property type="match status" value="2"/>
</dbReference>
<feature type="domain" description="Rhodanese" evidence="4">
    <location>
        <begin position="162"/>
        <end position="276"/>
    </location>
</feature>
<dbReference type="InterPro" id="IPR036873">
    <property type="entry name" value="Rhodanese-like_dom_sf"/>
</dbReference>
<dbReference type="PROSITE" id="PS00683">
    <property type="entry name" value="RHODANESE_2"/>
    <property type="match status" value="1"/>
</dbReference>
<keyword evidence="2" id="KW-0677">Repeat</keyword>
<keyword evidence="5" id="KW-0670">Pyruvate</keyword>
<dbReference type="CDD" id="cd01449">
    <property type="entry name" value="TST_Repeat_2"/>
    <property type="match status" value="1"/>
</dbReference>
<dbReference type="PANTHER" id="PTHR11364:SF27">
    <property type="entry name" value="SULFURTRANSFERASE"/>
    <property type="match status" value="1"/>
</dbReference>
<organism evidence="5 6">
    <name type="scientific">Sphingobium algorifonticola</name>
    <dbReference type="NCBI Taxonomy" id="2008318"/>
    <lineage>
        <taxon>Bacteria</taxon>
        <taxon>Pseudomonadati</taxon>
        <taxon>Pseudomonadota</taxon>
        <taxon>Alphaproteobacteria</taxon>
        <taxon>Sphingomonadales</taxon>
        <taxon>Sphingomonadaceae</taxon>
        <taxon>Sphingobium</taxon>
    </lineage>
</organism>
<dbReference type="GO" id="GO:0004792">
    <property type="term" value="F:thiosulfate-cyanide sulfurtransferase activity"/>
    <property type="evidence" value="ECO:0007669"/>
    <property type="project" value="InterPro"/>
</dbReference>
<dbReference type="PROSITE" id="PS00380">
    <property type="entry name" value="RHODANESE_1"/>
    <property type="match status" value="1"/>
</dbReference>
<protein>
    <recommendedName>
        <fullName evidence="3">Sulfurtransferase</fullName>
    </recommendedName>
</protein>
<evidence type="ECO:0000313" key="6">
    <source>
        <dbReference type="Proteomes" id="UP000282977"/>
    </source>
</evidence>
<proteinExistence type="predicted"/>
<evidence type="ECO:0000313" key="5">
    <source>
        <dbReference type="EMBL" id="RVT43583.1"/>
    </source>
</evidence>
<gene>
    <name evidence="5" type="primary">sseA</name>
    <name evidence="5" type="ORF">ENE74_02900</name>
</gene>
<evidence type="ECO:0000256" key="3">
    <source>
        <dbReference type="RuleBase" id="RU000507"/>
    </source>
</evidence>
<dbReference type="PROSITE" id="PS50206">
    <property type="entry name" value="RHODANESE_3"/>
    <property type="match status" value="2"/>
</dbReference>
<dbReference type="NCBIfam" id="NF008557">
    <property type="entry name" value="PRK11493.1"/>
    <property type="match status" value="1"/>
</dbReference>
<accession>A0A437JCU7</accession>
<dbReference type="InterPro" id="IPR001307">
    <property type="entry name" value="Thiosulphate_STrfase_CS"/>
</dbReference>
<dbReference type="RefSeq" id="WP_127689124.1">
    <property type="nucleotide sequence ID" value="NZ_RZUL01000001.1"/>
</dbReference>
<dbReference type="PANTHER" id="PTHR11364">
    <property type="entry name" value="THIOSULFATE SULFERTANSFERASE"/>
    <property type="match status" value="1"/>
</dbReference>
<dbReference type="CDD" id="cd01448">
    <property type="entry name" value="TST_Repeat_1"/>
    <property type="match status" value="1"/>
</dbReference>
<dbReference type="SUPFAM" id="SSF52821">
    <property type="entry name" value="Rhodanese/Cell cycle control phosphatase"/>
    <property type="match status" value="2"/>
</dbReference>
<dbReference type="Pfam" id="PF00581">
    <property type="entry name" value="Rhodanese"/>
    <property type="match status" value="2"/>
</dbReference>
<feature type="domain" description="Rhodanese" evidence="4">
    <location>
        <begin position="15"/>
        <end position="132"/>
    </location>
</feature>
<dbReference type="SMART" id="SM00450">
    <property type="entry name" value="RHOD"/>
    <property type="match status" value="2"/>
</dbReference>